<keyword evidence="1" id="KW-0614">Plasmid</keyword>
<accession>K9Y1V6</accession>
<dbReference type="KEGG" id="scs:Sta7437_4886"/>
<dbReference type="AlphaFoldDB" id="K9Y1V6"/>
<reference evidence="2" key="1">
    <citation type="journal article" date="2013" name="Proc. Natl. Acad. Sci. U.S.A.">
        <title>Improving the coverage of the cyanobacterial phylum using diversity-driven genome sequencing.</title>
        <authorList>
            <person name="Shih P.M."/>
            <person name="Wu D."/>
            <person name="Latifi A."/>
            <person name="Axen S.D."/>
            <person name="Fewer D.P."/>
            <person name="Talla E."/>
            <person name="Calteau A."/>
            <person name="Cai F."/>
            <person name="Tandeau de Marsac N."/>
            <person name="Rippka R."/>
            <person name="Herdman M."/>
            <person name="Sivonen K."/>
            <person name="Coursin T."/>
            <person name="Laurent T."/>
            <person name="Goodwin L."/>
            <person name="Nolan M."/>
            <person name="Davenport K.W."/>
            <person name="Han C.S."/>
            <person name="Rubin E.M."/>
            <person name="Eisen J.A."/>
            <person name="Woyke T."/>
            <person name="Gugger M."/>
            <person name="Kerfeld C.A."/>
        </authorList>
    </citation>
    <scope>NUCLEOTIDE SEQUENCE [LARGE SCALE GENOMIC DNA]</scope>
    <source>
        <strain evidence="2">ATCC 29371 / PCC 7437</strain>
        <plasmid evidence="2">Plasmid pSTA7437.02</plasmid>
    </source>
</reference>
<evidence type="ECO:0000313" key="1">
    <source>
        <dbReference type="EMBL" id="AFZ38314.1"/>
    </source>
</evidence>
<dbReference type="EMBL" id="CP003655">
    <property type="protein sequence ID" value="AFZ38314.1"/>
    <property type="molecule type" value="Genomic_DNA"/>
</dbReference>
<keyword evidence="2" id="KW-1185">Reference proteome</keyword>
<geneLocation type="plasmid" evidence="1 2">
    <name>pSTA7437.02</name>
</geneLocation>
<protein>
    <submittedName>
        <fullName evidence="1">Uncharacterized protein</fullName>
    </submittedName>
</protein>
<proteinExistence type="predicted"/>
<dbReference type="Proteomes" id="UP000010473">
    <property type="component" value="Plasmid pSTA7437.02"/>
</dbReference>
<evidence type="ECO:0000313" key="2">
    <source>
        <dbReference type="Proteomes" id="UP000010473"/>
    </source>
</evidence>
<organism evidence="1 2">
    <name type="scientific">Stanieria cyanosphaera (strain ATCC 29371 / PCC 7437)</name>
    <dbReference type="NCBI Taxonomy" id="111780"/>
    <lineage>
        <taxon>Bacteria</taxon>
        <taxon>Bacillati</taxon>
        <taxon>Cyanobacteriota</taxon>
        <taxon>Cyanophyceae</taxon>
        <taxon>Pleurocapsales</taxon>
        <taxon>Dermocarpellaceae</taxon>
        <taxon>Stanieria</taxon>
    </lineage>
</organism>
<sequence length="101" mass="11982">MSQVRIHIWHDRKGRITAIGYSPLFYKVSVIPPENHSVLEIKIDEHLIDRFYQAKTIAQIDLPKSFYLQLLNLSSEHILNRDRFVSQYNQDRSFDVIKKPT</sequence>
<dbReference type="RefSeq" id="WP_015195690.1">
    <property type="nucleotide sequence ID" value="NC_019749.1"/>
</dbReference>
<name>K9Y1V6_STAC7</name>
<gene>
    <name evidence="1" type="ordered locus">Sta7437_4886</name>
</gene>
<dbReference type="HOGENOM" id="CLU_2289929_0_0_3"/>